<dbReference type="RefSeq" id="WP_108292535.1">
    <property type="nucleotide sequence ID" value="NZ_JAWVLH010000004.1"/>
</dbReference>
<proteinExistence type="predicted"/>
<dbReference type="EMBL" id="QFGG01000005">
    <property type="protein sequence ID" value="TID43152.1"/>
    <property type="molecule type" value="Genomic_DNA"/>
</dbReference>
<reference evidence="1 3" key="1">
    <citation type="submission" date="2018-04" db="EMBL/GenBank/DDBJ databases">
        <title>Whole genome sequence comparison of clinical and drinking water Legionella pneumophila isolates associated with the Flint Water Crisis.</title>
        <authorList>
            <person name="Garner E."/>
            <person name="Brown C."/>
            <person name="Schwake O."/>
            <person name="Coil D."/>
            <person name="Jospin G."/>
            <person name="Eisen J."/>
            <person name="Edwards M."/>
            <person name="Pruden A."/>
        </authorList>
    </citation>
    <scope>NUCLEOTIDE SEQUENCE [LARGE SCALE GENOMIC DNA]</scope>
    <source>
        <strain evidence="1 3">Genessee03</strain>
    </source>
</reference>
<dbReference type="Proteomes" id="UP000251035">
    <property type="component" value="Unassembled WGS sequence"/>
</dbReference>
<dbReference type="Proteomes" id="UP000306421">
    <property type="component" value="Unassembled WGS sequence"/>
</dbReference>
<evidence type="ECO:0000313" key="1">
    <source>
        <dbReference type="EMBL" id="PUT48327.1"/>
    </source>
</evidence>
<name>A0AB38NAA5_9GAMM</name>
<keyword evidence="3" id="KW-1185">Reference proteome</keyword>
<evidence type="ECO:0000313" key="3">
    <source>
        <dbReference type="Proteomes" id="UP000251035"/>
    </source>
</evidence>
<sequence length="78" mass="9087">MTGMAMVSEAYPVIIGYFLVIARSSRIERNNYANRVNKWAGGVHLRVFVRRALALHEGRMWFIFKHIPQTPTQDVIHF</sequence>
<protein>
    <submittedName>
        <fullName evidence="2">Uncharacterized protein</fullName>
    </submittedName>
</protein>
<gene>
    <name evidence="1" type="ORF">DB745_04990</name>
    <name evidence="2" type="ORF">DIZ81_06590</name>
</gene>
<dbReference type="AlphaFoldDB" id="A0AB38NAA5"/>
<organism evidence="2 4">
    <name type="scientific">Legionella taurinensis</name>
    <dbReference type="NCBI Taxonomy" id="70611"/>
    <lineage>
        <taxon>Bacteria</taxon>
        <taxon>Pseudomonadati</taxon>
        <taxon>Pseudomonadota</taxon>
        <taxon>Gammaproteobacteria</taxon>
        <taxon>Legionellales</taxon>
        <taxon>Legionellaceae</taxon>
        <taxon>Legionella</taxon>
    </lineage>
</organism>
<dbReference type="EMBL" id="QCXM01000004">
    <property type="protein sequence ID" value="PUT48327.1"/>
    <property type="molecule type" value="Genomic_DNA"/>
</dbReference>
<comment type="caution">
    <text evidence="2">The sequence shown here is derived from an EMBL/GenBank/DDBJ whole genome shotgun (WGS) entry which is preliminary data.</text>
</comment>
<accession>A0AB38NAA5</accession>
<evidence type="ECO:0000313" key="2">
    <source>
        <dbReference type="EMBL" id="TID43152.1"/>
    </source>
</evidence>
<reference evidence="2 4" key="2">
    <citation type="submission" date="2018-04" db="EMBL/GenBank/DDBJ databases">
        <title>Whole genome sequence comparison of clinical and drinking water Legionella pneumophila isolates.</title>
        <authorList>
            <person name="Garner E."/>
        </authorList>
    </citation>
    <scope>NUCLEOTIDE SEQUENCE [LARGE SCALE GENOMIC DNA]</scope>
    <source>
        <strain evidence="2 4">WH02</strain>
    </source>
</reference>
<evidence type="ECO:0000313" key="4">
    <source>
        <dbReference type="Proteomes" id="UP000306421"/>
    </source>
</evidence>